<dbReference type="EMBL" id="FXYH01000013">
    <property type="protein sequence ID" value="SMX46579.1"/>
    <property type="molecule type" value="Genomic_DNA"/>
</dbReference>
<dbReference type="InterPro" id="IPR050789">
    <property type="entry name" value="Diverse_Enzym_Activities"/>
</dbReference>
<protein>
    <submittedName>
        <fullName evidence="2">6-aminohexanoate-dimer hydrolase</fullName>
        <ecNumber evidence="2">3.5.1.46</ecNumber>
    </submittedName>
</protein>
<organism evidence="2 3">
    <name type="scientific">Pelagimonas varians</name>
    <dbReference type="NCBI Taxonomy" id="696760"/>
    <lineage>
        <taxon>Bacteria</taxon>
        <taxon>Pseudomonadati</taxon>
        <taxon>Pseudomonadota</taxon>
        <taxon>Alphaproteobacteria</taxon>
        <taxon>Rhodobacterales</taxon>
        <taxon>Roseobacteraceae</taxon>
        <taxon>Pelagimonas</taxon>
    </lineage>
</organism>
<feature type="domain" description="Beta-lactamase-related" evidence="1">
    <location>
        <begin position="89"/>
        <end position="360"/>
    </location>
</feature>
<dbReference type="Proteomes" id="UP000220836">
    <property type="component" value="Unassembled WGS sequence"/>
</dbReference>
<keyword evidence="3" id="KW-1185">Reference proteome</keyword>
<dbReference type="GO" id="GO:0019875">
    <property type="term" value="F:6-aminohexanoate-dimer hydrolase activity"/>
    <property type="evidence" value="ECO:0007669"/>
    <property type="project" value="UniProtKB-EC"/>
</dbReference>
<dbReference type="InterPro" id="IPR001466">
    <property type="entry name" value="Beta-lactam-related"/>
</dbReference>
<reference evidence="2 3" key="1">
    <citation type="submission" date="2017-05" db="EMBL/GenBank/DDBJ databases">
        <authorList>
            <person name="Song R."/>
            <person name="Chenine A.L."/>
            <person name="Ruprecht R.M."/>
        </authorList>
    </citation>
    <scope>NUCLEOTIDE SEQUENCE [LARGE SCALE GENOMIC DNA]</scope>
    <source>
        <strain evidence="2 3">CECT 8663</strain>
    </source>
</reference>
<dbReference type="AlphaFoldDB" id="A0A238KUV0"/>
<dbReference type="InterPro" id="IPR012338">
    <property type="entry name" value="Beta-lactam/transpept-like"/>
</dbReference>
<gene>
    <name evidence="2" type="primary">nylB</name>
    <name evidence="2" type="ORF">PEV8663_03334</name>
</gene>
<proteinExistence type="predicted"/>
<dbReference type="PANTHER" id="PTHR43283">
    <property type="entry name" value="BETA-LACTAMASE-RELATED"/>
    <property type="match status" value="1"/>
</dbReference>
<dbReference type="EC" id="3.5.1.46" evidence="2"/>
<evidence type="ECO:0000259" key="1">
    <source>
        <dbReference type="Pfam" id="PF00144"/>
    </source>
</evidence>
<dbReference type="RefSeq" id="WP_245910863.1">
    <property type="nucleotide sequence ID" value="NZ_FXYH01000013.1"/>
</dbReference>
<evidence type="ECO:0000313" key="2">
    <source>
        <dbReference type="EMBL" id="SMX46579.1"/>
    </source>
</evidence>
<sequence>MKKWILRSIAALMLAVVVIGLWKREELVRLNAVLSLFSEEKIVHNFSHMGQIFHARDIPVEGEITPLPNGKKMTLPAQFEDWLAARSATGAVILHNGAIRYEAYFKGTQQSDPRISWSLAKSYLSALFGVIVEQGHIQSLDDPLVNYVPELKGSAYDTVSIRNVLQMESGVTFDEEYLDFWSDINKMGRVLALGGSMDGFAAGLHESEAVPGDAWKYVSIDTHILGMVVRGATGRTIPDLMAEFILNPLGSFAAPQYLTDGYGVAFVLGGLNLTTRDYARMGEMFRNNGLFQGQQIVPAIWATESTSPSAKTQPGKLQYGYQWWMPSDAAPGEFLARGIYSQYVYVNKSAGVVIAINAADRAFRDAGATDNSIAMFRDISTLLSEESP</sequence>
<dbReference type="SUPFAM" id="SSF56601">
    <property type="entry name" value="beta-lactamase/transpeptidase-like"/>
    <property type="match status" value="1"/>
</dbReference>
<accession>A0A238KUV0</accession>
<evidence type="ECO:0000313" key="3">
    <source>
        <dbReference type="Proteomes" id="UP000220836"/>
    </source>
</evidence>
<dbReference type="PANTHER" id="PTHR43283:SF14">
    <property type="entry name" value="BLL8153 PROTEIN"/>
    <property type="match status" value="1"/>
</dbReference>
<dbReference type="Gene3D" id="3.40.710.10">
    <property type="entry name" value="DD-peptidase/beta-lactamase superfamily"/>
    <property type="match status" value="1"/>
</dbReference>
<keyword evidence="2" id="KW-0378">Hydrolase</keyword>
<name>A0A238KUV0_9RHOB</name>
<dbReference type="Pfam" id="PF00144">
    <property type="entry name" value="Beta-lactamase"/>
    <property type="match status" value="1"/>
</dbReference>